<dbReference type="AlphaFoldDB" id="A0A2P2PS09"/>
<reference evidence="1" key="1">
    <citation type="submission" date="2018-02" db="EMBL/GenBank/DDBJ databases">
        <title>Rhizophora mucronata_Transcriptome.</title>
        <authorList>
            <person name="Meera S.P."/>
            <person name="Sreeshan A."/>
            <person name="Augustine A."/>
        </authorList>
    </citation>
    <scope>NUCLEOTIDE SEQUENCE</scope>
    <source>
        <tissue evidence="1">Leaf</tissue>
    </source>
</reference>
<organism evidence="1">
    <name type="scientific">Rhizophora mucronata</name>
    <name type="common">Asiatic mangrove</name>
    <dbReference type="NCBI Taxonomy" id="61149"/>
    <lineage>
        <taxon>Eukaryota</taxon>
        <taxon>Viridiplantae</taxon>
        <taxon>Streptophyta</taxon>
        <taxon>Embryophyta</taxon>
        <taxon>Tracheophyta</taxon>
        <taxon>Spermatophyta</taxon>
        <taxon>Magnoliopsida</taxon>
        <taxon>eudicotyledons</taxon>
        <taxon>Gunneridae</taxon>
        <taxon>Pentapetalae</taxon>
        <taxon>rosids</taxon>
        <taxon>fabids</taxon>
        <taxon>Malpighiales</taxon>
        <taxon>Rhizophoraceae</taxon>
        <taxon>Rhizophora</taxon>
    </lineage>
</organism>
<dbReference type="EMBL" id="GGEC01077007">
    <property type="protein sequence ID" value="MBX57491.1"/>
    <property type="molecule type" value="Transcribed_RNA"/>
</dbReference>
<sequence>MPIEILVSCKNLWHQDFFLPFFLFDKESLLCKPLVASATTHFCGSPLETWNV</sequence>
<protein>
    <submittedName>
        <fullName evidence="1">Uncharacterized protein</fullName>
    </submittedName>
</protein>
<evidence type="ECO:0000313" key="1">
    <source>
        <dbReference type="EMBL" id="MBX57491.1"/>
    </source>
</evidence>
<name>A0A2P2PS09_RHIMU</name>
<accession>A0A2P2PS09</accession>
<proteinExistence type="predicted"/>